<proteinExistence type="predicted"/>
<dbReference type="EMBL" id="AMRM01000015">
    <property type="protein sequence ID" value="EKF18258.1"/>
    <property type="molecule type" value="Genomic_DNA"/>
</dbReference>
<comment type="caution">
    <text evidence="1">The sequence shown here is derived from an EMBL/GenBank/DDBJ whole genome shotgun (WGS) entry which is preliminary data.</text>
</comment>
<reference evidence="1 2" key="1">
    <citation type="journal article" date="2012" name="J. Bacteriol.">
        <title>Genome Sequence of Nitratireductor pacificus Type Strain pht-3B.</title>
        <authorList>
            <person name="Lai Q."/>
            <person name="Li G."/>
            <person name="Shao Z."/>
        </authorList>
    </citation>
    <scope>NUCLEOTIDE SEQUENCE [LARGE SCALE GENOMIC DNA]</scope>
    <source>
        <strain evidence="2">pht-3B</strain>
    </source>
</reference>
<dbReference type="STRING" id="391937.NA2_13942"/>
<evidence type="ECO:0000313" key="2">
    <source>
        <dbReference type="Proteomes" id="UP000006786"/>
    </source>
</evidence>
<organism evidence="1 2">
    <name type="scientific">Nitratireductor pacificus pht-3B</name>
    <dbReference type="NCBI Taxonomy" id="391937"/>
    <lineage>
        <taxon>Bacteria</taxon>
        <taxon>Pseudomonadati</taxon>
        <taxon>Pseudomonadota</taxon>
        <taxon>Alphaproteobacteria</taxon>
        <taxon>Hyphomicrobiales</taxon>
        <taxon>Phyllobacteriaceae</taxon>
        <taxon>Nitratireductor</taxon>
    </lineage>
</organism>
<dbReference type="RefSeq" id="WP_008597627.1">
    <property type="nucleotide sequence ID" value="NZ_AMRM01000015.1"/>
</dbReference>
<dbReference type="PATRIC" id="fig|391937.3.peg.2862"/>
<dbReference type="OrthoDB" id="9815326at2"/>
<accession>K2N207</accession>
<dbReference type="GO" id="GO:0016787">
    <property type="term" value="F:hydrolase activity"/>
    <property type="evidence" value="ECO:0007669"/>
    <property type="project" value="UniProtKB-KW"/>
</dbReference>
<protein>
    <submittedName>
        <fullName evidence="1">N-formylglutamate amidohydrolase</fullName>
    </submittedName>
</protein>
<sequence>MAKAWLDPSEGSPVAIERRDGRSPVILVCEHASRTIPRALGTLGVKPETLTSHAAWDLGALEVSRRLSALLDAPLIHQRFSRLVYDCNRPPEAPDAIPEMSEVHAVPGNRRLSEAARRQRVTGIYHPFRDALASLIDERAAMKPAPVIVTIHSFTRVYFGITRHRAVGILHDRDRRLADAMLALCEREGIANALRNYPYGPDDGVTHTLREHAISRGLVNVMIEICSDLIRDAAEQDDWAKRLALLLGAALDDLDIETHAAGPAKA</sequence>
<dbReference type="PIRSF" id="PIRSF029730">
    <property type="entry name" value="UCP029730"/>
    <property type="match status" value="1"/>
</dbReference>
<dbReference type="InterPro" id="IPR011227">
    <property type="entry name" value="UCP029730"/>
</dbReference>
<dbReference type="Gene3D" id="3.40.630.40">
    <property type="entry name" value="Zn-dependent exopeptidases"/>
    <property type="match status" value="1"/>
</dbReference>
<keyword evidence="1" id="KW-0378">Hydrolase</keyword>
<dbReference type="AlphaFoldDB" id="K2N207"/>
<gene>
    <name evidence="1" type="ORF">NA2_13942</name>
</gene>
<dbReference type="InterPro" id="IPR007709">
    <property type="entry name" value="N-FG_amidohydro"/>
</dbReference>
<dbReference type="eggNOG" id="COG3931">
    <property type="taxonomic scope" value="Bacteria"/>
</dbReference>
<keyword evidence="2" id="KW-1185">Reference proteome</keyword>
<name>K2N207_9HYPH</name>
<evidence type="ECO:0000313" key="1">
    <source>
        <dbReference type="EMBL" id="EKF18258.1"/>
    </source>
</evidence>
<dbReference type="Proteomes" id="UP000006786">
    <property type="component" value="Unassembled WGS sequence"/>
</dbReference>
<dbReference type="SUPFAM" id="SSF53187">
    <property type="entry name" value="Zn-dependent exopeptidases"/>
    <property type="match status" value="1"/>
</dbReference>
<dbReference type="Pfam" id="PF05013">
    <property type="entry name" value="FGase"/>
    <property type="match status" value="1"/>
</dbReference>